<dbReference type="InterPro" id="IPR052213">
    <property type="entry name" value="PAR3"/>
</dbReference>
<feature type="compositionally biased region" description="Low complexity" evidence="1">
    <location>
        <begin position="612"/>
        <end position="625"/>
    </location>
</feature>
<dbReference type="Pfam" id="PF00595">
    <property type="entry name" value="PDZ"/>
    <property type="match status" value="2"/>
</dbReference>
<dbReference type="GO" id="GO:0051660">
    <property type="term" value="P:establishment of centrosome localization"/>
    <property type="evidence" value="ECO:0007669"/>
    <property type="project" value="TreeGrafter"/>
</dbReference>
<dbReference type="GO" id="GO:0030010">
    <property type="term" value="P:establishment of cell polarity"/>
    <property type="evidence" value="ECO:0007669"/>
    <property type="project" value="TreeGrafter"/>
</dbReference>
<proteinExistence type="predicted"/>
<name>A0AAE0R3X6_9TELE</name>
<dbReference type="FunFam" id="2.30.42.10:FF:000011">
    <property type="entry name" value="partitioning defective 3 homolog isoform X1"/>
    <property type="match status" value="1"/>
</dbReference>
<dbReference type="InterPro" id="IPR001478">
    <property type="entry name" value="PDZ"/>
</dbReference>
<dbReference type="EMBL" id="JAUCMX010000006">
    <property type="protein sequence ID" value="KAK3543231.1"/>
    <property type="molecule type" value="Genomic_DNA"/>
</dbReference>
<dbReference type="CDD" id="cd06691">
    <property type="entry name" value="PDZ1_Par3-like"/>
    <property type="match status" value="1"/>
</dbReference>
<gene>
    <name evidence="3" type="ORF">QTP70_014110</name>
</gene>
<dbReference type="GO" id="GO:0008104">
    <property type="term" value="P:intracellular protein localization"/>
    <property type="evidence" value="ECO:0007669"/>
    <property type="project" value="TreeGrafter"/>
</dbReference>
<dbReference type="PANTHER" id="PTHR16484:SF4">
    <property type="entry name" value="PARTITIONING DEFECTIVE 3 HOMOLOG B"/>
    <property type="match status" value="1"/>
</dbReference>
<dbReference type="Pfam" id="PF13358">
    <property type="entry name" value="DDE_3"/>
    <property type="match status" value="1"/>
</dbReference>
<dbReference type="Proteomes" id="UP001274896">
    <property type="component" value="Unassembled WGS sequence"/>
</dbReference>
<accession>A0AAE0R3X6</accession>
<dbReference type="GO" id="GO:0005938">
    <property type="term" value="C:cell cortex"/>
    <property type="evidence" value="ECO:0007669"/>
    <property type="project" value="TreeGrafter"/>
</dbReference>
<dbReference type="PANTHER" id="PTHR16484">
    <property type="entry name" value="PARTITIONING DEFECTIVE 3 RELATED"/>
    <property type="match status" value="1"/>
</dbReference>
<dbReference type="GO" id="GO:0045197">
    <property type="term" value="P:establishment or maintenance of epithelial cell apical/basal polarity"/>
    <property type="evidence" value="ECO:0007669"/>
    <property type="project" value="TreeGrafter"/>
</dbReference>
<dbReference type="PROSITE" id="PS50106">
    <property type="entry name" value="PDZ"/>
    <property type="match status" value="3"/>
</dbReference>
<evidence type="ECO:0000259" key="2">
    <source>
        <dbReference type="PROSITE" id="PS50106"/>
    </source>
</evidence>
<evidence type="ECO:0000313" key="4">
    <source>
        <dbReference type="Proteomes" id="UP001274896"/>
    </source>
</evidence>
<dbReference type="GO" id="GO:0007155">
    <property type="term" value="P:cell adhesion"/>
    <property type="evidence" value="ECO:0007669"/>
    <property type="project" value="TreeGrafter"/>
</dbReference>
<dbReference type="GO" id="GO:0016324">
    <property type="term" value="C:apical plasma membrane"/>
    <property type="evidence" value="ECO:0007669"/>
    <property type="project" value="TreeGrafter"/>
</dbReference>
<dbReference type="CDD" id="cd23059">
    <property type="entry name" value="PDZ3_Par3-like"/>
    <property type="match status" value="1"/>
</dbReference>
<dbReference type="CDD" id="cd23058">
    <property type="entry name" value="PDZ2_Par3-like"/>
    <property type="match status" value="1"/>
</dbReference>
<dbReference type="InterPro" id="IPR038717">
    <property type="entry name" value="Tc1-like_DDE_dom"/>
</dbReference>
<dbReference type="InterPro" id="IPR036397">
    <property type="entry name" value="RNaseH_sf"/>
</dbReference>
<comment type="caution">
    <text evidence="3">The sequence shown here is derived from an EMBL/GenBank/DDBJ whole genome shotgun (WGS) entry which is preliminary data.</text>
</comment>
<dbReference type="GO" id="GO:0035091">
    <property type="term" value="F:phosphatidylinositol binding"/>
    <property type="evidence" value="ECO:0007669"/>
    <property type="project" value="TreeGrafter"/>
</dbReference>
<feature type="domain" description="PDZ" evidence="2">
    <location>
        <begin position="466"/>
        <end position="546"/>
    </location>
</feature>
<feature type="domain" description="PDZ" evidence="2">
    <location>
        <begin position="664"/>
        <end position="737"/>
    </location>
</feature>
<organism evidence="3 4">
    <name type="scientific">Hemibagrus guttatus</name>
    <dbReference type="NCBI Taxonomy" id="175788"/>
    <lineage>
        <taxon>Eukaryota</taxon>
        <taxon>Metazoa</taxon>
        <taxon>Chordata</taxon>
        <taxon>Craniata</taxon>
        <taxon>Vertebrata</taxon>
        <taxon>Euteleostomi</taxon>
        <taxon>Actinopterygii</taxon>
        <taxon>Neopterygii</taxon>
        <taxon>Teleostei</taxon>
        <taxon>Ostariophysi</taxon>
        <taxon>Siluriformes</taxon>
        <taxon>Bagridae</taxon>
        <taxon>Hemibagrus</taxon>
    </lineage>
</organism>
<dbReference type="GO" id="GO:0005912">
    <property type="term" value="C:adherens junction"/>
    <property type="evidence" value="ECO:0007669"/>
    <property type="project" value="TreeGrafter"/>
</dbReference>
<dbReference type="AlphaFoldDB" id="A0AAE0R3X6"/>
<evidence type="ECO:0000256" key="1">
    <source>
        <dbReference type="SAM" id="MobiDB-lite"/>
    </source>
</evidence>
<dbReference type="InterPro" id="IPR036034">
    <property type="entry name" value="PDZ_sf"/>
</dbReference>
<dbReference type="GO" id="GO:0043296">
    <property type="term" value="C:apical junction complex"/>
    <property type="evidence" value="ECO:0007669"/>
    <property type="project" value="TreeGrafter"/>
</dbReference>
<keyword evidence="4" id="KW-1185">Reference proteome</keyword>
<dbReference type="SMART" id="SM00228">
    <property type="entry name" value="PDZ"/>
    <property type="match status" value="3"/>
</dbReference>
<protein>
    <recommendedName>
        <fullName evidence="2">PDZ domain-containing protein</fullName>
    </recommendedName>
</protein>
<dbReference type="GO" id="GO:0003676">
    <property type="term" value="F:nucleic acid binding"/>
    <property type="evidence" value="ECO:0007669"/>
    <property type="project" value="InterPro"/>
</dbReference>
<feature type="compositionally biased region" description="Basic and acidic residues" evidence="1">
    <location>
        <begin position="577"/>
        <end position="589"/>
    </location>
</feature>
<evidence type="ECO:0000313" key="3">
    <source>
        <dbReference type="EMBL" id="KAK3543231.1"/>
    </source>
</evidence>
<dbReference type="Gene3D" id="3.30.420.10">
    <property type="entry name" value="Ribonuclease H-like superfamily/Ribonuclease H"/>
    <property type="match status" value="2"/>
</dbReference>
<dbReference type="Gene3D" id="2.30.42.10">
    <property type="match status" value="3"/>
</dbReference>
<sequence>MNSAVYQKILKENVRPSVCDLKLKQTWVLQQDNDPKHTSKSTSEWLKKNKMKTFEWPSQSPDLNPRVLNLIHRGPYKRYLSTTSNSQTPNSTMAKTKELSKDTRNKIVDLHQAGKTESAIARALKMKRGWVFQHDNDPKHTARATKVWLRKKHFKVLEWPSQSPDLNPIENLWRELKIRVAQRQPQNITALEEICMEEWAKLPATLLEVITQYTILFAFSSWSHSGGPGKTRRFLGSTMGSERLFHHAVPSAGHHSPPAENHDGGGREKGWPRIIMKMPVTQLFSSNLFYTLIAVYEEQEAQQRGATSPGNSSIGVVNVNTNGAGAPGQPSPEPYNAELVCFQPIRGGEIEVNSSALKASTPLMVRSSSDSALGPSGENGPAQTDVEQHSTDMSSSKASAFTLGWIDQAVVMDRVIDRVFLALSDGTALLRADTPVTACYRLNRVDQDSAHSGLLPQQTPFIGVSLIHLTKTVEISGEHGPLGIHVVPYCSSLSGRALGLHIRSVEENSRSKREGIFQDDDCIIKINDTELMDKSFSQSQEVFRQAMRLPAVRLEVLPMANKERFEKSLIGHLFSTDSHDGSPRPKEPPPLKVKPMVRPAESSSCRQAGPQESSSLNNESRSLGSPLPITLYPRGRSSSPLLKKSHTISPLVGFTTKKGGKRLKIDLKKGPEGLGFTVVTRDSSVHGPGPILVKNILPRGAAVKDGRLQPGDRILEVNGVDITGRTQEELVAMLRSTKQGDSVCLVVARQEELFLPRELKEEAVRATLPEEGKEQLMFEVPLNDSGSAGLGVSLKGNKSRETGEDLGIFIKSIIHGGAAYKDGRLRVNDQLLAVNGESLLGKSNHEAMETLRRSMSMEGNLRGMIQLVVLRALLPSNQESPDSRRILNRSFDSCVGQASLLSQSKSPVQPHMVMNNIFERSV</sequence>
<feature type="region of interest" description="Disordered" evidence="1">
    <location>
        <begin position="366"/>
        <end position="392"/>
    </location>
</feature>
<dbReference type="GO" id="GO:0000226">
    <property type="term" value="P:microtubule cytoskeleton organization"/>
    <property type="evidence" value="ECO:0007669"/>
    <property type="project" value="TreeGrafter"/>
</dbReference>
<dbReference type="FunFam" id="2.30.42.10:FF:000078">
    <property type="entry name" value="Partitioning defective 3 homolog B"/>
    <property type="match status" value="1"/>
</dbReference>
<feature type="domain" description="PDZ" evidence="2">
    <location>
        <begin position="779"/>
        <end position="854"/>
    </location>
</feature>
<reference evidence="3" key="1">
    <citation type="submission" date="2023-06" db="EMBL/GenBank/DDBJ databases">
        <title>Male Hemibagrus guttatus genome.</title>
        <authorList>
            <person name="Bian C."/>
        </authorList>
    </citation>
    <scope>NUCLEOTIDE SEQUENCE</scope>
    <source>
        <strain evidence="3">Male_cb2023</strain>
        <tissue evidence="3">Muscle</tissue>
    </source>
</reference>
<feature type="region of interest" description="Disordered" evidence="1">
    <location>
        <begin position="574"/>
        <end position="643"/>
    </location>
</feature>
<feature type="non-terminal residue" evidence="3">
    <location>
        <position position="922"/>
    </location>
</feature>
<dbReference type="SUPFAM" id="SSF50156">
    <property type="entry name" value="PDZ domain-like"/>
    <property type="match status" value="3"/>
</dbReference>